<accession>A0A2P2J6S9</accession>
<dbReference type="AlphaFoldDB" id="A0A2P2J6S9"/>
<sequence length="64" mass="7507">MTSPSLYPFHLLKNIYSLLRSYSFTFDFNVYAYRFMHVKFLVISNTPFVNIIYGKVIGSCVPNM</sequence>
<keyword evidence="1" id="KW-0687">Ribonucleoprotein</keyword>
<proteinExistence type="predicted"/>
<name>A0A2P2J6S9_RHIMU</name>
<dbReference type="EMBL" id="GGEC01008688">
    <property type="protein sequence ID" value="MBW89171.1"/>
    <property type="molecule type" value="Transcribed_RNA"/>
</dbReference>
<evidence type="ECO:0000313" key="1">
    <source>
        <dbReference type="EMBL" id="MBW89171.1"/>
    </source>
</evidence>
<dbReference type="GO" id="GO:0005840">
    <property type="term" value="C:ribosome"/>
    <property type="evidence" value="ECO:0007669"/>
    <property type="project" value="UniProtKB-KW"/>
</dbReference>
<organism evidence="1">
    <name type="scientific">Rhizophora mucronata</name>
    <name type="common">Asiatic mangrove</name>
    <dbReference type="NCBI Taxonomy" id="61149"/>
    <lineage>
        <taxon>Eukaryota</taxon>
        <taxon>Viridiplantae</taxon>
        <taxon>Streptophyta</taxon>
        <taxon>Embryophyta</taxon>
        <taxon>Tracheophyta</taxon>
        <taxon>Spermatophyta</taxon>
        <taxon>Magnoliopsida</taxon>
        <taxon>eudicotyledons</taxon>
        <taxon>Gunneridae</taxon>
        <taxon>Pentapetalae</taxon>
        <taxon>rosids</taxon>
        <taxon>fabids</taxon>
        <taxon>Malpighiales</taxon>
        <taxon>Rhizophoraceae</taxon>
        <taxon>Rhizophora</taxon>
    </lineage>
</organism>
<keyword evidence="1" id="KW-0689">Ribosomal protein</keyword>
<reference evidence="1" key="1">
    <citation type="submission" date="2018-02" db="EMBL/GenBank/DDBJ databases">
        <title>Rhizophora mucronata_Transcriptome.</title>
        <authorList>
            <person name="Meera S.P."/>
            <person name="Sreeshan A."/>
            <person name="Augustine A."/>
        </authorList>
    </citation>
    <scope>NUCLEOTIDE SEQUENCE</scope>
    <source>
        <tissue evidence="1">Leaf</tissue>
    </source>
</reference>
<protein>
    <submittedName>
        <fullName evidence="1">60S acidic ribosomal protein P1 isoform X4</fullName>
    </submittedName>
</protein>